<protein>
    <submittedName>
        <fullName evidence="2">Uncharacterized protein</fullName>
    </submittedName>
</protein>
<reference evidence="3" key="1">
    <citation type="journal article" date="2019" name="Int. J. Syst. Evol. Microbiol.">
        <title>The Global Catalogue of Microorganisms (GCM) 10K type strain sequencing project: providing services to taxonomists for standard genome sequencing and annotation.</title>
        <authorList>
            <consortium name="The Broad Institute Genomics Platform"/>
            <consortium name="The Broad Institute Genome Sequencing Center for Infectious Disease"/>
            <person name="Wu L."/>
            <person name="Ma J."/>
        </authorList>
    </citation>
    <scope>NUCLEOTIDE SEQUENCE [LARGE SCALE GENOMIC DNA]</scope>
    <source>
        <strain evidence="3">CGMCC 4.7241</strain>
    </source>
</reference>
<comment type="caution">
    <text evidence="2">The sequence shown here is derived from an EMBL/GenBank/DDBJ whole genome shotgun (WGS) entry which is preliminary data.</text>
</comment>
<name>A0ABV7YF75_9ACTN</name>
<keyword evidence="3" id="KW-1185">Reference proteome</keyword>
<dbReference type="RefSeq" id="WP_205122716.1">
    <property type="nucleotide sequence ID" value="NZ_JAFBCM010000001.1"/>
</dbReference>
<sequence length="180" mass="19010">MADYQDSTTFTFDRAALCWPVLFQVEPLISAFAWKLNLAATVLSDEGASTYPDIASARATSAALATPPHRVEFYASAQSMKAGVWVVGFGDSEQPAVTIYSDSGLADDFNELHDAVSQFLGRNGVAVTETPAAAAPASAPAKRGLWRWMTNQPMAVQIVGGVIATFLASGIAALIAILVR</sequence>
<feature type="transmembrane region" description="Helical" evidence="1">
    <location>
        <begin position="155"/>
        <end position="179"/>
    </location>
</feature>
<evidence type="ECO:0000313" key="2">
    <source>
        <dbReference type="EMBL" id="MFC3762714.1"/>
    </source>
</evidence>
<keyword evidence="1" id="KW-1133">Transmembrane helix</keyword>
<keyword evidence="1" id="KW-0472">Membrane</keyword>
<accession>A0ABV7YF75</accession>
<dbReference type="Proteomes" id="UP001595699">
    <property type="component" value="Unassembled WGS sequence"/>
</dbReference>
<evidence type="ECO:0000313" key="3">
    <source>
        <dbReference type="Proteomes" id="UP001595699"/>
    </source>
</evidence>
<organism evidence="2 3">
    <name type="scientific">Tenggerimyces flavus</name>
    <dbReference type="NCBI Taxonomy" id="1708749"/>
    <lineage>
        <taxon>Bacteria</taxon>
        <taxon>Bacillati</taxon>
        <taxon>Actinomycetota</taxon>
        <taxon>Actinomycetes</taxon>
        <taxon>Propionibacteriales</taxon>
        <taxon>Nocardioidaceae</taxon>
        <taxon>Tenggerimyces</taxon>
    </lineage>
</organism>
<keyword evidence="1" id="KW-0812">Transmembrane</keyword>
<proteinExistence type="predicted"/>
<gene>
    <name evidence="2" type="ORF">ACFOUW_17865</name>
</gene>
<dbReference type="EMBL" id="JBHRZH010000016">
    <property type="protein sequence ID" value="MFC3762714.1"/>
    <property type="molecule type" value="Genomic_DNA"/>
</dbReference>
<evidence type="ECO:0000256" key="1">
    <source>
        <dbReference type="SAM" id="Phobius"/>
    </source>
</evidence>